<dbReference type="Gene3D" id="3.30.1330.60">
    <property type="entry name" value="OmpA-like domain"/>
    <property type="match status" value="1"/>
</dbReference>
<dbReference type="Proteomes" id="UP000198418">
    <property type="component" value="Unassembled WGS sequence"/>
</dbReference>
<dbReference type="PANTHER" id="PTHR30329">
    <property type="entry name" value="STATOR ELEMENT OF FLAGELLAR MOTOR COMPLEX"/>
    <property type="match status" value="1"/>
</dbReference>
<evidence type="ECO:0000256" key="2">
    <source>
        <dbReference type="SAM" id="MobiDB-lite"/>
    </source>
</evidence>
<sequence length="509" mass="54908">MPARDPTQAPDDAARVPAPGPAQTPAQIPAQAPGHAQAQPQAPRARLHQAAAIALSEALRRAEVANHQQLAQEIAPLLVDVIGGEIEAEPALLARAAALRPVPGAVRRIWGEASRPPDKDAPPKPKLNRILALEKPGFAVIASWRQEGLAVEPTSTLVAAIKQFSSRDIHPPAELRVMNFHGGRVLMRASPRLILAAQFSAEPNPQDRARLDAAFKNLIKNEKPTDADLAGVVGRLKGAEGLRLTPARVAIAAAALLALGAALFGILREGPEARLQRLAAAAQAAQPALASLPLRVSFDRDAHVALLSGLAPADADLDAFVRALPDATPYRWELRMARIGGGDGETRLSQRMEEMAAEMRADRQRLAALADRLDRAEKWQADRTAEAETPRARLERLTRDVVILFLDEDHFLDPDQARRQIAEIAALLKATDSRLRVVGYSDSHGPPPKNLALSRARADVVRNLLVDHGIEPQRLIAVGRADHAPIAAENSADRRRNRRVTFEALDAAD</sequence>
<dbReference type="Pfam" id="PF00691">
    <property type="entry name" value="OmpA"/>
    <property type="match status" value="1"/>
</dbReference>
<reference evidence="5" key="1">
    <citation type="submission" date="2017-06" db="EMBL/GenBank/DDBJ databases">
        <authorList>
            <person name="Varghese N."/>
            <person name="Submissions S."/>
        </authorList>
    </citation>
    <scope>NUCLEOTIDE SEQUENCE [LARGE SCALE GENOMIC DNA]</scope>
    <source>
        <strain evidence="5">DSM 137</strain>
    </source>
</reference>
<feature type="compositionally biased region" description="Low complexity" evidence="2">
    <location>
        <begin position="21"/>
        <end position="45"/>
    </location>
</feature>
<dbReference type="InterPro" id="IPR050330">
    <property type="entry name" value="Bact_OuterMem_StrucFunc"/>
</dbReference>
<protein>
    <submittedName>
        <fullName evidence="4">Outer membrane protein OmpA</fullName>
    </submittedName>
</protein>
<proteinExistence type="predicted"/>
<keyword evidence="5" id="KW-1185">Reference proteome</keyword>
<dbReference type="AlphaFoldDB" id="A0A212QX23"/>
<dbReference type="SUPFAM" id="SSF103088">
    <property type="entry name" value="OmpA-like"/>
    <property type="match status" value="1"/>
</dbReference>
<feature type="region of interest" description="Disordered" evidence="2">
    <location>
        <begin position="1"/>
        <end position="45"/>
    </location>
</feature>
<dbReference type="InterPro" id="IPR036737">
    <property type="entry name" value="OmpA-like_sf"/>
</dbReference>
<dbReference type="CDD" id="cd07185">
    <property type="entry name" value="OmpA_C-like"/>
    <property type="match status" value="1"/>
</dbReference>
<dbReference type="InterPro" id="IPR006665">
    <property type="entry name" value="OmpA-like"/>
</dbReference>
<organism evidence="4 5">
    <name type="scientific">Rhodoblastus acidophilus</name>
    <name type="common">Rhodopseudomonas acidophila</name>
    <dbReference type="NCBI Taxonomy" id="1074"/>
    <lineage>
        <taxon>Bacteria</taxon>
        <taxon>Pseudomonadati</taxon>
        <taxon>Pseudomonadota</taxon>
        <taxon>Alphaproteobacteria</taxon>
        <taxon>Hyphomicrobiales</taxon>
        <taxon>Rhodoblastaceae</taxon>
        <taxon>Rhodoblastus</taxon>
    </lineage>
</organism>
<feature type="domain" description="OmpA-like" evidence="3">
    <location>
        <begin position="392"/>
        <end position="508"/>
    </location>
</feature>
<name>A0A212QX23_RHOAC</name>
<dbReference type="PROSITE" id="PS51123">
    <property type="entry name" value="OMPA_2"/>
    <property type="match status" value="1"/>
</dbReference>
<evidence type="ECO:0000259" key="3">
    <source>
        <dbReference type="PROSITE" id="PS51123"/>
    </source>
</evidence>
<gene>
    <name evidence="4" type="ORF">SAMN06265338_10213</name>
</gene>
<evidence type="ECO:0000256" key="1">
    <source>
        <dbReference type="PROSITE-ProRule" id="PRU00473"/>
    </source>
</evidence>
<dbReference type="GO" id="GO:0016020">
    <property type="term" value="C:membrane"/>
    <property type="evidence" value="ECO:0007669"/>
    <property type="project" value="UniProtKB-UniRule"/>
</dbReference>
<dbReference type="PANTHER" id="PTHR30329:SF21">
    <property type="entry name" value="LIPOPROTEIN YIAD-RELATED"/>
    <property type="match status" value="1"/>
</dbReference>
<accession>A0A212QX23</accession>
<evidence type="ECO:0000313" key="4">
    <source>
        <dbReference type="EMBL" id="SNB64262.1"/>
    </source>
</evidence>
<keyword evidence="1" id="KW-0472">Membrane</keyword>
<evidence type="ECO:0000313" key="5">
    <source>
        <dbReference type="Proteomes" id="UP000198418"/>
    </source>
</evidence>
<dbReference type="EMBL" id="FYDG01000002">
    <property type="protein sequence ID" value="SNB64262.1"/>
    <property type="molecule type" value="Genomic_DNA"/>
</dbReference>